<organism evidence="1 2">
    <name type="scientific">Actinoplanes italicus</name>
    <dbReference type="NCBI Taxonomy" id="113567"/>
    <lineage>
        <taxon>Bacteria</taxon>
        <taxon>Bacillati</taxon>
        <taxon>Actinomycetota</taxon>
        <taxon>Actinomycetes</taxon>
        <taxon>Micromonosporales</taxon>
        <taxon>Micromonosporaceae</taxon>
        <taxon>Actinoplanes</taxon>
    </lineage>
</organism>
<dbReference type="RefSeq" id="WP_239166047.1">
    <property type="nucleotide sequence ID" value="NZ_BOMO01000016.1"/>
</dbReference>
<proteinExistence type="predicted"/>
<dbReference type="Proteomes" id="UP000239415">
    <property type="component" value="Unassembled WGS sequence"/>
</dbReference>
<keyword evidence="2" id="KW-1185">Reference proteome</keyword>
<accession>A0A2T0KLC5</accession>
<evidence type="ECO:0000313" key="2">
    <source>
        <dbReference type="Proteomes" id="UP000239415"/>
    </source>
</evidence>
<protein>
    <submittedName>
        <fullName evidence="1">Uncharacterized protein</fullName>
    </submittedName>
</protein>
<dbReference type="AlphaFoldDB" id="A0A2T0KLC5"/>
<comment type="caution">
    <text evidence="1">The sequence shown here is derived from an EMBL/GenBank/DDBJ whole genome shotgun (WGS) entry which is preliminary data.</text>
</comment>
<name>A0A2T0KLC5_9ACTN</name>
<dbReference type="EMBL" id="PVMZ01000002">
    <property type="protein sequence ID" value="PRX24429.1"/>
    <property type="molecule type" value="Genomic_DNA"/>
</dbReference>
<sequence>MSGVAQEAAAALLPLLPEDEDEDELVLLLDEEDDEDVELEDDVDVVEVSGFLAAASPEPLALPLADFSALTFPERESLR</sequence>
<evidence type="ECO:0000313" key="1">
    <source>
        <dbReference type="EMBL" id="PRX24429.1"/>
    </source>
</evidence>
<reference evidence="1 2" key="1">
    <citation type="submission" date="2018-03" db="EMBL/GenBank/DDBJ databases">
        <title>Genomic Encyclopedia of Archaeal and Bacterial Type Strains, Phase II (KMG-II): from individual species to whole genera.</title>
        <authorList>
            <person name="Goeker M."/>
        </authorList>
    </citation>
    <scope>NUCLEOTIDE SEQUENCE [LARGE SCALE GENOMIC DNA]</scope>
    <source>
        <strain evidence="1 2">DSM 43146</strain>
    </source>
</reference>
<gene>
    <name evidence="1" type="ORF">CLV67_102204</name>
</gene>